<keyword evidence="8" id="KW-0234">DNA repair</keyword>
<dbReference type="EMBL" id="JACEGA010000001">
    <property type="protein sequence ID" value="MBB2183622.1"/>
    <property type="molecule type" value="Genomic_DNA"/>
</dbReference>
<dbReference type="GO" id="GO:0005829">
    <property type="term" value="C:cytosol"/>
    <property type="evidence" value="ECO:0007669"/>
    <property type="project" value="TreeGrafter"/>
</dbReference>
<sequence>MSIYDTLNPEQKRAVLHDKGPLLILAGAGSGKTRVLTHRIAYLIEERDVNPWNILAITFTNKAAREMRERVDNIVGYGSENIWVSTFHSTCVRILRRFIESIGYSRSFTIYDTDDQKTLMREVCKFLNIDTKKMNERSILSVISRAKDEMISPEEFALQAQGDYQQTKYAQAYSEYQKRLKASNALDFDDLLYKTVELFQTNKEALLYYQNRFRYIMVDEYQDTNNVQFQLIHLLASGLNEYGEREYNLCVVGDDDQSIYKFRGANIYNILNFEKAFPNTTVIKLEQNYRSTKSILNAANEVICNNQGRKDKTLWTENEEGEPVQFTQYETDFEEADSITSEIQHLVNTGKINYNDIAILYRTNAQSRLLEEKLILKNIPYKIIGSVNFYSRKEIKDILAYLKTIDNGLDNLAVKRIINVPRRGIGLTTVDRVNDYALQQNISFYEALTRAQYIPGLERSASKIIPFVSLIEGLKSRIQQEGYSLREIIDDILDATGYLRELEEENSEEAQDRIENINELVNKLVTYEENSLEPPTLSGFLEEVALVSDIDNLNEEMNHIVLMTLHSAKGLEFPYVYLCGMEEGIFPGYMSIFADNPVEEIEEERRLCYVGFTRAMKRLSLTAAKQRMIRGETQYNKPSRFINEIPRYMIKMNTASPRKVQFSKMSNDSISDKSPGILDFDKPASKPQAGYRPYYTAETKQFEGTKMGTLDYGVGDSVKHVKFGVGIVTDITKGGKDYEVTVDFPKFGIKKLLSTFANLIKID</sequence>
<protein>
    <recommendedName>
        <fullName evidence="13">ATP-dependent DNA helicase</fullName>
        <ecNumber evidence="13">5.6.2.4</ecNumber>
    </recommendedName>
</protein>
<comment type="caution">
    <text evidence="17">The sequence shown here is derived from an EMBL/GenBank/DDBJ whole genome shotgun (WGS) entry which is preliminary data.</text>
</comment>
<keyword evidence="7 13" id="KW-0238">DNA-binding</keyword>
<dbReference type="FunFam" id="1.10.10.160:FF:000001">
    <property type="entry name" value="ATP-dependent DNA helicase"/>
    <property type="match status" value="1"/>
</dbReference>
<comment type="catalytic activity">
    <reaction evidence="11 13">
        <text>ATP + H2O = ADP + phosphate + H(+)</text>
        <dbReference type="Rhea" id="RHEA:13065"/>
        <dbReference type="ChEBI" id="CHEBI:15377"/>
        <dbReference type="ChEBI" id="CHEBI:15378"/>
        <dbReference type="ChEBI" id="CHEBI:30616"/>
        <dbReference type="ChEBI" id="CHEBI:43474"/>
        <dbReference type="ChEBI" id="CHEBI:456216"/>
        <dbReference type="EC" id="5.6.2.4"/>
    </reaction>
</comment>
<evidence type="ECO:0000313" key="17">
    <source>
        <dbReference type="EMBL" id="MBB2183622.1"/>
    </source>
</evidence>
<evidence type="ECO:0000259" key="15">
    <source>
        <dbReference type="PROSITE" id="PS51198"/>
    </source>
</evidence>
<name>A0A839K355_9FIRM</name>
<dbReference type="CDD" id="cd18807">
    <property type="entry name" value="SF1_C_UvrD"/>
    <property type="match status" value="1"/>
</dbReference>
<dbReference type="InterPro" id="IPR014017">
    <property type="entry name" value="DNA_helicase_UvrD-like_C"/>
</dbReference>
<keyword evidence="18" id="KW-1185">Reference proteome</keyword>
<dbReference type="InterPro" id="IPR013986">
    <property type="entry name" value="DExx_box_DNA_helicase_dom_sf"/>
</dbReference>
<dbReference type="FunFam" id="1.10.486.10:FF:000003">
    <property type="entry name" value="ATP-dependent DNA helicase"/>
    <property type="match status" value="1"/>
</dbReference>
<organism evidence="17 18">
    <name type="scientific">Variimorphobacter saccharofermentans</name>
    <dbReference type="NCBI Taxonomy" id="2755051"/>
    <lineage>
        <taxon>Bacteria</taxon>
        <taxon>Bacillati</taxon>
        <taxon>Bacillota</taxon>
        <taxon>Clostridia</taxon>
        <taxon>Lachnospirales</taxon>
        <taxon>Lachnospiraceae</taxon>
        <taxon>Variimorphobacter</taxon>
    </lineage>
</organism>
<evidence type="ECO:0000256" key="14">
    <source>
        <dbReference type="SAM" id="Coils"/>
    </source>
</evidence>
<evidence type="ECO:0000256" key="11">
    <source>
        <dbReference type="ARBA" id="ARBA00048988"/>
    </source>
</evidence>
<evidence type="ECO:0000256" key="12">
    <source>
        <dbReference type="PROSITE-ProRule" id="PRU00560"/>
    </source>
</evidence>
<dbReference type="PANTHER" id="PTHR11070:SF2">
    <property type="entry name" value="ATP-DEPENDENT DNA HELICASE SRS2"/>
    <property type="match status" value="1"/>
</dbReference>
<dbReference type="GO" id="GO:0000725">
    <property type="term" value="P:recombinational repair"/>
    <property type="evidence" value="ECO:0007669"/>
    <property type="project" value="TreeGrafter"/>
</dbReference>
<dbReference type="Pfam" id="PF00580">
    <property type="entry name" value="UvrD-helicase"/>
    <property type="match status" value="1"/>
</dbReference>
<dbReference type="NCBIfam" id="TIGR01073">
    <property type="entry name" value="pcrA"/>
    <property type="match status" value="1"/>
</dbReference>
<dbReference type="InterPro" id="IPR005751">
    <property type="entry name" value="ATP-dep_DNA_helicase_PcrA"/>
</dbReference>
<dbReference type="GO" id="GO:0016787">
    <property type="term" value="F:hydrolase activity"/>
    <property type="evidence" value="ECO:0007669"/>
    <property type="project" value="UniProtKB-UniRule"/>
</dbReference>
<comment type="similarity">
    <text evidence="1 13">Belongs to the helicase family. UvrD subfamily.</text>
</comment>
<dbReference type="PANTHER" id="PTHR11070">
    <property type="entry name" value="UVRD / RECB / PCRA DNA HELICASE FAMILY MEMBER"/>
    <property type="match status" value="1"/>
</dbReference>
<evidence type="ECO:0000256" key="2">
    <source>
        <dbReference type="ARBA" id="ARBA00022741"/>
    </source>
</evidence>
<keyword evidence="2 12" id="KW-0547">Nucleotide-binding</keyword>
<evidence type="ECO:0000256" key="4">
    <source>
        <dbReference type="ARBA" id="ARBA00022801"/>
    </source>
</evidence>
<dbReference type="InterPro" id="IPR014016">
    <property type="entry name" value="UvrD-like_ATP-bd"/>
</dbReference>
<dbReference type="Gene3D" id="1.10.486.10">
    <property type="entry name" value="PCRA, domain 4"/>
    <property type="match status" value="1"/>
</dbReference>
<dbReference type="CDD" id="cd17932">
    <property type="entry name" value="DEXQc_UvrD"/>
    <property type="match status" value="1"/>
</dbReference>
<evidence type="ECO:0000313" key="18">
    <source>
        <dbReference type="Proteomes" id="UP000574276"/>
    </source>
</evidence>
<feature type="domain" description="UvrD-like helicase C-terminal" evidence="16">
    <location>
        <begin position="293"/>
        <end position="570"/>
    </location>
</feature>
<evidence type="ECO:0000256" key="8">
    <source>
        <dbReference type="ARBA" id="ARBA00023204"/>
    </source>
</evidence>
<dbReference type="GO" id="GO:0003677">
    <property type="term" value="F:DNA binding"/>
    <property type="evidence" value="ECO:0007669"/>
    <property type="project" value="UniProtKB-KW"/>
</dbReference>
<evidence type="ECO:0000259" key="16">
    <source>
        <dbReference type="PROSITE" id="PS51217"/>
    </source>
</evidence>
<dbReference type="FunFam" id="3.40.50.300:FF:001201">
    <property type="entry name" value="ATP-dependent DNA helicase UvrD2"/>
    <property type="match status" value="1"/>
</dbReference>
<keyword evidence="6 12" id="KW-0067">ATP-binding</keyword>
<dbReference type="Pfam" id="PF21196">
    <property type="entry name" value="PcrA_UvrD_tudor"/>
    <property type="match status" value="1"/>
</dbReference>
<feature type="coiled-coil region" evidence="14">
    <location>
        <begin position="499"/>
        <end position="530"/>
    </location>
</feature>
<keyword evidence="9" id="KW-0413">Isomerase</keyword>
<dbReference type="SUPFAM" id="SSF52540">
    <property type="entry name" value="P-loop containing nucleoside triphosphate hydrolases"/>
    <property type="match status" value="1"/>
</dbReference>
<dbReference type="Proteomes" id="UP000574276">
    <property type="component" value="Unassembled WGS sequence"/>
</dbReference>
<comment type="catalytic activity">
    <reaction evidence="10">
        <text>Couples ATP hydrolysis with the unwinding of duplex DNA by translocating in the 3'-5' direction.</text>
        <dbReference type="EC" id="5.6.2.4"/>
    </reaction>
</comment>
<dbReference type="GO" id="GO:0043138">
    <property type="term" value="F:3'-5' DNA helicase activity"/>
    <property type="evidence" value="ECO:0007669"/>
    <property type="project" value="UniProtKB-EC"/>
</dbReference>
<dbReference type="Gene3D" id="3.40.50.300">
    <property type="entry name" value="P-loop containing nucleotide triphosphate hydrolases"/>
    <property type="match status" value="2"/>
</dbReference>
<accession>A0A839K355</accession>
<keyword evidence="4 12" id="KW-0378">Hydrolase</keyword>
<gene>
    <name evidence="17" type="primary">pcrA</name>
    <name evidence="17" type="ORF">H0486_12135</name>
</gene>
<dbReference type="GO" id="GO:0033202">
    <property type="term" value="C:DNA helicase complex"/>
    <property type="evidence" value="ECO:0007669"/>
    <property type="project" value="TreeGrafter"/>
</dbReference>
<dbReference type="AlphaFoldDB" id="A0A839K355"/>
<dbReference type="GO" id="GO:0005524">
    <property type="term" value="F:ATP binding"/>
    <property type="evidence" value="ECO:0007669"/>
    <property type="project" value="UniProtKB-UniRule"/>
</dbReference>
<keyword evidence="14" id="KW-0175">Coiled coil</keyword>
<dbReference type="GO" id="GO:0006260">
    <property type="term" value="P:DNA replication"/>
    <property type="evidence" value="ECO:0007669"/>
    <property type="project" value="InterPro"/>
</dbReference>
<keyword evidence="5 12" id="KW-0347">Helicase</keyword>
<keyword evidence="3" id="KW-0227">DNA damage</keyword>
<evidence type="ECO:0000256" key="9">
    <source>
        <dbReference type="ARBA" id="ARBA00023235"/>
    </source>
</evidence>
<evidence type="ECO:0000256" key="3">
    <source>
        <dbReference type="ARBA" id="ARBA00022763"/>
    </source>
</evidence>
<feature type="binding site" evidence="12">
    <location>
        <begin position="26"/>
        <end position="33"/>
    </location>
    <ligand>
        <name>ATP</name>
        <dbReference type="ChEBI" id="CHEBI:30616"/>
    </ligand>
</feature>
<reference evidence="17 18" key="1">
    <citation type="submission" date="2020-07" db="EMBL/GenBank/DDBJ databases">
        <title>Characterization and genome sequencing of isolate MD1, a novel member within the family Lachnospiraceae.</title>
        <authorList>
            <person name="Rettenmaier R."/>
            <person name="Di Bello L."/>
            <person name="Zinser C."/>
            <person name="Scheitz K."/>
            <person name="Liebl W."/>
            <person name="Zverlov V."/>
        </authorList>
    </citation>
    <scope>NUCLEOTIDE SEQUENCE [LARGE SCALE GENOMIC DNA]</scope>
    <source>
        <strain evidence="17 18">MD1</strain>
    </source>
</reference>
<evidence type="ECO:0000256" key="7">
    <source>
        <dbReference type="ARBA" id="ARBA00023125"/>
    </source>
</evidence>
<dbReference type="PROSITE" id="PS51198">
    <property type="entry name" value="UVRD_HELICASE_ATP_BIND"/>
    <property type="match status" value="1"/>
</dbReference>
<dbReference type="Pfam" id="PF13361">
    <property type="entry name" value="UvrD_C"/>
    <property type="match status" value="1"/>
</dbReference>
<evidence type="ECO:0000256" key="10">
    <source>
        <dbReference type="ARBA" id="ARBA00034617"/>
    </source>
</evidence>
<dbReference type="InterPro" id="IPR000212">
    <property type="entry name" value="DNA_helicase_UvrD/REP"/>
</dbReference>
<proteinExistence type="inferred from homology"/>
<evidence type="ECO:0000256" key="13">
    <source>
        <dbReference type="RuleBase" id="RU364053"/>
    </source>
</evidence>
<dbReference type="EC" id="5.6.2.4" evidence="13"/>
<dbReference type="InterPro" id="IPR027417">
    <property type="entry name" value="P-loop_NTPase"/>
</dbReference>
<evidence type="ECO:0000256" key="5">
    <source>
        <dbReference type="ARBA" id="ARBA00022806"/>
    </source>
</evidence>
<evidence type="ECO:0000256" key="1">
    <source>
        <dbReference type="ARBA" id="ARBA00009922"/>
    </source>
</evidence>
<feature type="domain" description="UvrD-like helicase ATP-binding" evidence="15">
    <location>
        <begin position="5"/>
        <end position="292"/>
    </location>
</feature>
<dbReference type="RefSeq" id="WP_228353254.1">
    <property type="nucleotide sequence ID" value="NZ_JACEGA010000001.1"/>
</dbReference>
<evidence type="ECO:0000256" key="6">
    <source>
        <dbReference type="ARBA" id="ARBA00022840"/>
    </source>
</evidence>
<dbReference type="PROSITE" id="PS51217">
    <property type="entry name" value="UVRD_HELICASE_CTER"/>
    <property type="match status" value="1"/>
</dbReference>
<dbReference type="GO" id="GO:0009314">
    <property type="term" value="P:response to radiation"/>
    <property type="evidence" value="ECO:0007669"/>
    <property type="project" value="UniProtKB-ARBA"/>
</dbReference>
<dbReference type="Gene3D" id="1.10.10.160">
    <property type="match status" value="1"/>
</dbReference>